<sequence>MTFSADNSGWDARLAEVVAFVESCGRLPGVNRLSSQHERRLARWVYVQRQHARRELISPSRRRSLDRALPAWIGSGGSAPATRVRRPLPNPQDEPPGI</sequence>
<dbReference type="InterPro" id="IPR005114">
    <property type="entry name" value="Helicase_assoc"/>
</dbReference>
<dbReference type="Proteomes" id="UP000460221">
    <property type="component" value="Unassembled WGS sequence"/>
</dbReference>
<dbReference type="Gene3D" id="6.10.140.530">
    <property type="match status" value="1"/>
</dbReference>
<protein>
    <recommendedName>
        <fullName evidence="2">Helicase-associated domain-containing protein</fullName>
    </recommendedName>
</protein>
<organism evidence="3 4">
    <name type="scientific">Nakamurella alba</name>
    <dbReference type="NCBI Taxonomy" id="2665158"/>
    <lineage>
        <taxon>Bacteria</taxon>
        <taxon>Bacillati</taxon>
        <taxon>Actinomycetota</taxon>
        <taxon>Actinomycetes</taxon>
        <taxon>Nakamurellales</taxon>
        <taxon>Nakamurellaceae</taxon>
        <taxon>Nakamurella</taxon>
    </lineage>
</organism>
<accession>A0A7K1FSJ2</accession>
<feature type="region of interest" description="Disordered" evidence="1">
    <location>
        <begin position="69"/>
        <end position="98"/>
    </location>
</feature>
<proteinExistence type="predicted"/>
<evidence type="ECO:0000313" key="4">
    <source>
        <dbReference type="Proteomes" id="UP000460221"/>
    </source>
</evidence>
<name>A0A7K1FSJ2_9ACTN</name>
<dbReference type="RefSeq" id="WP_154771134.1">
    <property type="nucleotide sequence ID" value="NZ_WLYK01000014.1"/>
</dbReference>
<comment type="caution">
    <text evidence="3">The sequence shown here is derived from an EMBL/GenBank/DDBJ whole genome shotgun (WGS) entry which is preliminary data.</text>
</comment>
<dbReference type="EMBL" id="WLYK01000014">
    <property type="protein sequence ID" value="MTD17127.1"/>
    <property type="molecule type" value="Genomic_DNA"/>
</dbReference>
<feature type="domain" description="Helicase-associated" evidence="2">
    <location>
        <begin position="10"/>
        <end position="66"/>
    </location>
</feature>
<dbReference type="Pfam" id="PF03457">
    <property type="entry name" value="HA"/>
    <property type="match status" value="1"/>
</dbReference>
<evidence type="ECO:0000313" key="3">
    <source>
        <dbReference type="EMBL" id="MTD17127.1"/>
    </source>
</evidence>
<gene>
    <name evidence="3" type="ORF">GIS00_24630</name>
</gene>
<reference evidence="3 4" key="1">
    <citation type="submission" date="2019-11" db="EMBL/GenBank/DDBJ databases">
        <authorList>
            <person name="Jiang L.-Q."/>
        </authorList>
    </citation>
    <scope>NUCLEOTIDE SEQUENCE [LARGE SCALE GENOMIC DNA]</scope>
    <source>
        <strain evidence="3 4">YIM 132087</strain>
    </source>
</reference>
<feature type="compositionally biased region" description="Pro residues" evidence="1">
    <location>
        <begin position="88"/>
        <end position="98"/>
    </location>
</feature>
<dbReference type="AlphaFoldDB" id="A0A7K1FSJ2"/>
<evidence type="ECO:0000256" key="1">
    <source>
        <dbReference type="SAM" id="MobiDB-lite"/>
    </source>
</evidence>
<keyword evidence="4" id="KW-1185">Reference proteome</keyword>
<evidence type="ECO:0000259" key="2">
    <source>
        <dbReference type="Pfam" id="PF03457"/>
    </source>
</evidence>